<evidence type="ECO:0000313" key="3">
    <source>
        <dbReference type="EMBL" id="QNT64264.1"/>
    </source>
</evidence>
<dbReference type="InterPro" id="IPR050194">
    <property type="entry name" value="Glycosyltransferase_grp1"/>
</dbReference>
<reference evidence="3 4" key="1">
    <citation type="submission" date="2019-08" db="EMBL/GenBank/DDBJ databases">
        <authorList>
            <person name="Chang H.C."/>
            <person name="Mun S.Y."/>
        </authorList>
    </citation>
    <scope>NUCLEOTIDE SEQUENCE [LARGE SCALE GENOMIC DNA]</scope>
    <source>
        <strain evidence="3 4">SK</strain>
    </source>
</reference>
<feature type="domain" description="Glycosyltransferase subfamily 4-like N-terminal" evidence="2">
    <location>
        <begin position="53"/>
        <end position="150"/>
    </location>
</feature>
<sequence>MILVISNMYPSDKYPNYGVFVKNFVDELSNSYETKVISITKKESKKAKLFGYLHFYWLITKNYIFGNFDLIYVHYAGYNAPPVLLGKLFNKKTPLIVNVHGSDVTPEKKLEERTNFLTRMLVHRADLTVVPSTYFQKVVVDKYGDVPIYVSPSSGINLSLFQPHQKRKNTDEFTLGYVSRIDQDKGWDILLEAVHNLKKDIPNIRLIMVGGGAQENDAIKKIDDLKLNDYVTKIKMLSQSELVEIYNSLDAFIFPSTRDGESLGLVGLEAMACGIPVIGSDFGGIQTYTVDGHNGFLFKPGSCDDLEKKIMKFYRLNIQERSEFSNNAIHTAANYDSNVVNERLIEKLATHLNGR</sequence>
<dbReference type="PANTHER" id="PTHR45947:SF3">
    <property type="entry name" value="SULFOQUINOVOSYL TRANSFERASE SQD2"/>
    <property type="match status" value="1"/>
</dbReference>
<keyword evidence="3" id="KW-0808">Transferase</keyword>
<dbReference type="Gene3D" id="3.40.50.2000">
    <property type="entry name" value="Glycogen Phosphorylase B"/>
    <property type="match status" value="2"/>
</dbReference>
<dbReference type="AlphaFoldDB" id="A0A7H1MLC8"/>
<gene>
    <name evidence="3" type="ORF">FY536_02765</name>
</gene>
<evidence type="ECO:0000259" key="2">
    <source>
        <dbReference type="Pfam" id="PF13439"/>
    </source>
</evidence>
<feature type="domain" description="Glycosyl transferase family 1" evidence="1">
    <location>
        <begin position="164"/>
        <end position="329"/>
    </location>
</feature>
<dbReference type="InterPro" id="IPR001296">
    <property type="entry name" value="Glyco_trans_1"/>
</dbReference>
<dbReference type="GO" id="GO:0016757">
    <property type="term" value="F:glycosyltransferase activity"/>
    <property type="evidence" value="ECO:0007669"/>
    <property type="project" value="InterPro"/>
</dbReference>
<keyword evidence="4" id="KW-1185">Reference proteome</keyword>
<dbReference type="PANTHER" id="PTHR45947">
    <property type="entry name" value="SULFOQUINOVOSYL TRANSFERASE SQD2"/>
    <property type="match status" value="1"/>
</dbReference>
<dbReference type="InterPro" id="IPR028098">
    <property type="entry name" value="Glyco_trans_4-like_N"/>
</dbReference>
<dbReference type="Proteomes" id="UP000516446">
    <property type="component" value="Chromosome"/>
</dbReference>
<evidence type="ECO:0000259" key="1">
    <source>
        <dbReference type="Pfam" id="PF00534"/>
    </source>
</evidence>
<organism evidence="3 4">
    <name type="scientific">Weissella koreensis</name>
    <dbReference type="NCBI Taxonomy" id="165096"/>
    <lineage>
        <taxon>Bacteria</taxon>
        <taxon>Bacillati</taxon>
        <taxon>Bacillota</taxon>
        <taxon>Bacilli</taxon>
        <taxon>Lactobacillales</taxon>
        <taxon>Lactobacillaceae</taxon>
        <taxon>Weissella</taxon>
    </lineage>
</organism>
<name>A0A7H1MLC8_9LACO</name>
<dbReference type="EMBL" id="CP043431">
    <property type="protein sequence ID" value="QNT64264.1"/>
    <property type="molecule type" value="Genomic_DNA"/>
</dbReference>
<dbReference type="RefSeq" id="WP_104914539.1">
    <property type="nucleotide sequence ID" value="NZ_CP026847.1"/>
</dbReference>
<dbReference type="SUPFAM" id="SSF53756">
    <property type="entry name" value="UDP-Glycosyltransferase/glycogen phosphorylase"/>
    <property type="match status" value="1"/>
</dbReference>
<accession>A0A7H1MLC8</accession>
<dbReference type="Pfam" id="PF00534">
    <property type="entry name" value="Glycos_transf_1"/>
    <property type="match status" value="1"/>
</dbReference>
<evidence type="ECO:0000313" key="4">
    <source>
        <dbReference type="Proteomes" id="UP000516446"/>
    </source>
</evidence>
<proteinExistence type="predicted"/>
<dbReference type="Pfam" id="PF13439">
    <property type="entry name" value="Glyco_transf_4"/>
    <property type="match status" value="1"/>
</dbReference>
<protein>
    <submittedName>
        <fullName evidence="3">Glycosyltransferase family 4 protein</fullName>
    </submittedName>
</protein>